<feature type="transmembrane region" description="Helical" evidence="1">
    <location>
        <begin position="269"/>
        <end position="290"/>
    </location>
</feature>
<proteinExistence type="predicted"/>
<sequence>MDFDIEYNNKNNDLQNILNHNSKCYEFKYMKFVNGLFNKTVDATYVIHLKGNGRYENIMKQLSEYHPTNHVYILLNDGYKKCNKTQNIVYPADDLIDAFFQIFKHAHKQNYENIIILEDDFMFNNEIKNEKHITNINNFLIRKKGEDFIYYIGCVPWLLVPTFYDTNTYMTILSTGMHSVIYSKKNRELCMKRYLNDTNKIRDWDMLNNLYSKNRYTYYTPLCYQLFEDTENSNSWGKFNKVYEFFGYILKKFFKFMNLDKSVEPGYSILYIFSKLLFLILVILFVYFIIKLKNIIFTTNKYVTMKKK</sequence>
<dbReference type="AlphaFoldDB" id="A0A6C0F233"/>
<feature type="transmembrane region" description="Helical" evidence="1">
    <location>
        <begin position="148"/>
        <end position="164"/>
    </location>
</feature>
<organism evidence="2">
    <name type="scientific">viral metagenome</name>
    <dbReference type="NCBI Taxonomy" id="1070528"/>
    <lineage>
        <taxon>unclassified sequences</taxon>
        <taxon>metagenomes</taxon>
        <taxon>organismal metagenomes</taxon>
    </lineage>
</organism>
<reference evidence="2" key="1">
    <citation type="journal article" date="2020" name="Nature">
        <title>Giant virus diversity and host interactions through global metagenomics.</title>
        <authorList>
            <person name="Schulz F."/>
            <person name="Roux S."/>
            <person name="Paez-Espino D."/>
            <person name="Jungbluth S."/>
            <person name="Walsh D.A."/>
            <person name="Denef V.J."/>
            <person name="McMahon K.D."/>
            <person name="Konstantinidis K.T."/>
            <person name="Eloe-Fadrosh E.A."/>
            <person name="Kyrpides N.C."/>
            <person name="Woyke T."/>
        </authorList>
    </citation>
    <scope>NUCLEOTIDE SEQUENCE</scope>
    <source>
        <strain evidence="2">GVMAG-M-3300009161-36</strain>
    </source>
</reference>
<accession>A0A6C0F233</accession>
<keyword evidence="1" id="KW-1133">Transmembrane helix</keyword>
<evidence type="ECO:0000313" key="2">
    <source>
        <dbReference type="EMBL" id="QHT33455.1"/>
    </source>
</evidence>
<evidence type="ECO:0000256" key="1">
    <source>
        <dbReference type="SAM" id="Phobius"/>
    </source>
</evidence>
<keyword evidence="1" id="KW-0472">Membrane</keyword>
<keyword evidence="1" id="KW-0812">Transmembrane</keyword>
<name>A0A6C0F233_9ZZZZ</name>
<dbReference type="EMBL" id="MN738968">
    <property type="protein sequence ID" value="QHT33455.1"/>
    <property type="molecule type" value="Genomic_DNA"/>
</dbReference>
<protein>
    <submittedName>
        <fullName evidence="2">Uncharacterized protein</fullName>
    </submittedName>
</protein>